<dbReference type="PROSITE" id="PS00018">
    <property type="entry name" value="EF_HAND_1"/>
    <property type="match status" value="1"/>
</dbReference>
<protein>
    <recommendedName>
        <fullName evidence="5">Outer membrane protein beta-barrel domain-containing protein</fullName>
    </recommendedName>
</protein>
<feature type="region of interest" description="Disordered" evidence="1">
    <location>
        <begin position="46"/>
        <end position="65"/>
    </location>
</feature>
<name>A0A9X3A038_9BACT</name>
<keyword evidence="2" id="KW-0732">Signal</keyword>
<feature type="signal peptide" evidence="2">
    <location>
        <begin position="1"/>
        <end position="37"/>
    </location>
</feature>
<dbReference type="InterPro" id="IPR018247">
    <property type="entry name" value="EF_Hand_1_Ca_BS"/>
</dbReference>
<dbReference type="EMBL" id="JANUBF010000039">
    <property type="protein sequence ID" value="MCS4038127.1"/>
    <property type="molecule type" value="Genomic_DNA"/>
</dbReference>
<dbReference type="RefSeq" id="WP_259091347.1">
    <property type="nucleotide sequence ID" value="NZ_JANTZY010000035.1"/>
</dbReference>
<proteinExistence type="predicted"/>
<accession>A0A9X3A038</accession>
<evidence type="ECO:0000313" key="3">
    <source>
        <dbReference type="EMBL" id="MCS4038127.1"/>
    </source>
</evidence>
<dbReference type="AlphaFoldDB" id="A0A9X3A038"/>
<organism evidence="3 4">
    <name type="scientific">Salinibacter ruber</name>
    <dbReference type="NCBI Taxonomy" id="146919"/>
    <lineage>
        <taxon>Bacteria</taxon>
        <taxon>Pseudomonadati</taxon>
        <taxon>Rhodothermota</taxon>
        <taxon>Rhodothermia</taxon>
        <taxon>Rhodothermales</taxon>
        <taxon>Salinibacteraceae</taxon>
        <taxon>Salinibacter</taxon>
    </lineage>
</organism>
<evidence type="ECO:0000313" key="4">
    <source>
        <dbReference type="Proteomes" id="UP001155040"/>
    </source>
</evidence>
<dbReference type="Proteomes" id="UP001155040">
    <property type="component" value="Unassembled WGS sequence"/>
</dbReference>
<sequence length="283" mass="30282">MFSVDSFSRSRFSPSRFSTAKALLASLLLLAVAALLAAPPAAGQDKFAAPNPPDTTEAPNISGQVSGGIIGGVPVGGLRQNVGTGGGIRLSLAGWMDQRPVLLGLDVGFFGYGHVEEEVPFSSTVGPRVPVEVSTSNNVLETHLMARLQPRTGRFRPYAEALAGFKYLFTRSRVDEDDFGGNLGDEVASSTNFDDFALSGGVGAGIDIQVYRQDNPAKEVRRVDLHFGVQYLLGQEAEYLTEGALNDQNGNGQLDRSELDVRRSRTTFLQPTFGVTVRLADTD</sequence>
<evidence type="ECO:0000256" key="1">
    <source>
        <dbReference type="SAM" id="MobiDB-lite"/>
    </source>
</evidence>
<gene>
    <name evidence="3" type="ORF">GGQ01_003217</name>
</gene>
<evidence type="ECO:0000256" key="2">
    <source>
        <dbReference type="SAM" id="SignalP"/>
    </source>
</evidence>
<comment type="caution">
    <text evidence="3">The sequence shown here is derived from an EMBL/GenBank/DDBJ whole genome shotgun (WGS) entry which is preliminary data.</text>
</comment>
<evidence type="ECO:0008006" key="5">
    <source>
        <dbReference type="Google" id="ProtNLM"/>
    </source>
</evidence>
<feature type="chain" id="PRO_5040811149" description="Outer membrane protein beta-barrel domain-containing protein" evidence="2">
    <location>
        <begin position="38"/>
        <end position="283"/>
    </location>
</feature>
<reference evidence="3" key="1">
    <citation type="submission" date="2022-08" db="EMBL/GenBank/DDBJ databases">
        <title>Genomic Encyclopedia of Type Strains, Phase V (KMG-V): Genome sequencing to study the core and pangenomes of soil and plant-associated prokaryotes.</title>
        <authorList>
            <person name="Whitman W."/>
        </authorList>
    </citation>
    <scope>NUCLEOTIDE SEQUENCE</scope>
    <source>
        <strain evidence="3">SP3012</strain>
    </source>
</reference>